<name>A0ABP9YPQ9_9FUNG</name>
<feature type="transmembrane region" description="Helical" evidence="6">
    <location>
        <begin position="267"/>
        <end position="284"/>
    </location>
</feature>
<dbReference type="Proteomes" id="UP001473302">
    <property type="component" value="Unassembled WGS sequence"/>
</dbReference>
<dbReference type="EMBL" id="BAABUK010000003">
    <property type="protein sequence ID" value="GAA5808839.1"/>
    <property type="molecule type" value="Genomic_DNA"/>
</dbReference>
<feature type="transmembrane region" description="Helical" evidence="6">
    <location>
        <begin position="181"/>
        <end position="201"/>
    </location>
</feature>
<dbReference type="SUPFAM" id="SSF103473">
    <property type="entry name" value="MFS general substrate transporter"/>
    <property type="match status" value="1"/>
</dbReference>
<keyword evidence="3 6" id="KW-0812">Transmembrane</keyword>
<evidence type="ECO:0000256" key="1">
    <source>
        <dbReference type="ARBA" id="ARBA00004141"/>
    </source>
</evidence>
<comment type="subcellular location">
    <subcellularLocation>
        <location evidence="1">Membrane</location>
        <topology evidence="1">Multi-pass membrane protein</topology>
    </subcellularLocation>
</comment>
<keyword evidence="9" id="KW-1185">Reference proteome</keyword>
<evidence type="ECO:0000256" key="2">
    <source>
        <dbReference type="ARBA" id="ARBA00022448"/>
    </source>
</evidence>
<proteinExistence type="predicted"/>
<dbReference type="PANTHER" id="PTHR23506">
    <property type="entry name" value="GH10249P"/>
    <property type="match status" value="1"/>
</dbReference>
<dbReference type="InterPro" id="IPR036259">
    <property type="entry name" value="MFS_trans_sf"/>
</dbReference>
<sequence length="433" mass="46625">MSSSNNIIDACVQFDFPFIVDALNRGLPVDSGSNPYDSHVQDDAETSKKTGIMLAFFAVGLLIGSPIFGYMGDRISKRKIPMLMGIGGMIIATLLFLFIDKYYQFLIARALQGFADASVWTLGMAMVADAYPVEQLGRQMSKVLLSYSIGLVAGAPIGGGTCESLENCLYDILSLYQHFGYKAPFIFVIVLAGVDFVLRLLMVEKSDCLPEWLENEEKEVPAKDDTIINEEVTTGQDDETSTISTSNAVPPVKGCVSTWTLISQPRLIAAALLAFANGIIYNVFEPTLTVKLSKEFGLNASQIGLVFLAQMIPTFVSTPLSGWVHDRYGPKIVCITTMPLCALFMILMGTQNQDSPGGVAPLIVLFALQGFTAFAFLTPALPEIAHVAQVEGGKVGDSGTGRSFSIFNMAFGVGALIGEPGKLIDYRGVAAKK</sequence>
<evidence type="ECO:0000313" key="9">
    <source>
        <dbReference type="Proteomes" id="UP001473302"/>
    </source>
</evidence>
<feature type="transmembrane region" description="Helical" evidence="6">
    <location>
        <begin position="52"/>
        <end position="70"/>
    </location>
</feature>
<dbReference type="Gene3D" id="1.20.1250.20">
    <property type="entry name" value="MFS general substrate transporter like domains"/>
    <property type="match status" value="2"/>
</dbReference>
<feature type="transmembrane region" description="Helical" evidence="6">
    <location>
        <begin position="143"/>
        <end position="161"/>
    </location>
</feature>
<feature type="transmembrane region" description="Helical" evidence="6">
    <location>
        <begin position="296"/>
        <end position="316"/>
    </location>
</feature>
<accession>A0ABP9YPQ9</accession>
<keyword evidence="2" id="KW-0813">Transport</keyword>
<dbReference type="InterPro" id="IPR050930">
    <property type="entry name" value="MFS_Vesicular_Transporter"/>
</dbReference>
<feature type="transmembrane region" description="Helical" evidence="6">
    <location>
        <begin position="82"/>
        <end position="99"/>
    </location>
</feature>
<dbReference type="InterPro" id="IPR011701">
    <property type="entry name" value="MFS"/>
</dbReference>
<protein>
    <recommendedName>
        <fullName evidence="7">Major facilitator superfamily (MFS) profile domain-containing protein</fullName>
    </recommendedName>
</protein>
<gene>
    <name evidence="8" type="ORF">MFLAVUS_002238</name>
</gene>
<reference evidence="8 9" key="1">
    <citation type="submission" date="2024-04" db="EMBL/GenBank/DDBJ databases">
        <title>genome sequences of Mucor flavus KT1a and Helicostylum pulchrum KT1b strains isolated from the surface of a dry-aged beef.</title>
        <authorList>
            <person name="Toyotome T."/>
            <person name="Hosono M."/>
            <person name="Torimaru M."/>
            <person name="Fukuda K."/>
            <person name="Mikami N."/>
        </authorList>
    </citation>
    <scope>NUCLEOTIDE SEQUENCE [LARGE SCALE GENOMIC DNA]</scope>
    <source>
        <strain evidence="8 9">KT1a</strain>
    </source>
</reference>
<dbReference type="PANTHER" id="PTHR23506:SF23">
    <property type="entry name" value="GH10249P"/>
    <property type="match status" value="1"/>
</dbReference>
<keyword evidence="5 6" id="KW-0472">Membrane</keyword>
<feature type="domain" description="Major facilitator superfamily (MFS) profile" evidence="7">
    <location>
        <begin position="10"/>
        <end position="433"/>
    </location>
</feature>
<dbReference type="InterPro" id="IPR020846">
    <property type="entry name" value="MFS_dom"/>
</dbReference>
<evidence type="ECO:0000256" key="3">
    <source>
        <dbReference type="ARBA" id="ARBA00022692"/>
    </source>
</evidence>
<organism evidence="8 9">
    <name type="scientific">Mucor flavus</name>
    <dbReference type="NCBI Taxonomy" id="439312"/>
    <lineage>
        <taxon>Eukaryota</taxon>
        <taxon>Fungi</taxon>
        <taxon>Fungi incertae sedis</taxon>
        <taxon>Mucoromycota</taxon>
        <taxon>Mucoromycotina</taxon>
        <taxon>Mucoromycetes</taxon>
        <taxon>Mucorales</taxon>
        <taxon>Mucorineae</taxon>
        <taxon>Mucoraceae</taxon>
        <taxon>Mucor</taxon>
    </lineage>
</organism>
<feature type="transmembrane region" description="Helical" evidence="6">
    <location>
        <begin position="328"/>
        <end position="347"/>
    </location>
</feature>
<comment type="caution">
    <text evidence="8">The sequence shown here is derived from an EMBL/GenBank/DDBJ whole genome shotgun (WGS) entry which is preliminary data.</text>
</comment>
<evidence type="ECO:0000259" key="7">
    <source>
        <dbReference type="PROSITE" id="PS50850"/>
    </source>
</evidence>
<dbReference type="CDD" id="cd17325">
    <property type="entry name" value="MFS_MdtG_SLC18_like"/>
    <property type="match status" value="1"/>
</dbReference>
<evidence type="ECO:0000256" key="6">
    <source>
        <dbReference type="SAM" id="Phobius"/>
    </source>
</evidence>
<keyword evidence="4 6" id="KW-1133">Transmembrane helix</keyword>
<evidence type="ECO:0000256" key="5">
    <source>
        <dbReference type="ARBA" id="ARBA00023136"/>
    </source>
</evidence>
<dbReference type="PROSITE" id="PS50850">
    <property type="entry name" value="MFS"/>
    <property type="match status" value="1"/>
</dbReference>
<evidence type="ECO:0000313" key="8">
    <source>
        <dbReference type="EMBL" id="GAA5808839.1"/>
    </source>
</evidence>
<feature type="transmembrane region" description="Helical" evidence="6">
    <location>
        <begin position="359"/>
        <end position="377"/>
    </location>
</feature>
<evidence type="ECO:0000256" key="4">
    <source>
        <dbReference type="ARBA" id="ARBA00022989"/>
    </source>
</evidence>
<dbReference type="Pfam" id="PF07690">
    <property type="entry name" value="MFS_1"/>
    <property type="match status" value="1"/>
</dbReference>